<evidence type="ECO:0000313" key="1">
    <source>
        <dbReference type="EMBL" id="CRL09527.1"/>
    </source>
</evidence>
<evidence type="ECO:0008006" key="3">
    <source>
        <dbReference type="Google" id="ProtNLM"/>
    </source>
</evidence>
<dbReference type="RefSeq" id="WP_165589896.1">
    <property type="nucleotide sequence ID" value="NZ_CVRL01000003.1"/>
</dbReference>
<dbReference type="EMBL" id="CVRL01000003">
    <property type="protein sequence ID" value="CRL09527.1"/>
    <property type="molecule type" value="Genomic_DNA"/>
</dbReference>
<evidence type="ECO:0000313" key="2">
    <source>
        <dbReference type="Proteomes" id="UP000043764"/>
    </source>
</evidence>
<name>A0A0H5CWW4_9RHOB</name>
<reference evidence="2" key="1">
    <citation type="submission" date="2015-05" db="EMBL/GenBank/DDBJ databases">
        <authorList>
            <person name="Rodrigo-Torres Lidia"/>
            <person name="Arahal R.David."/>
        </authorList>
    </citation>
    <scope>NUCLEOTIDE SEQUENCE [LARGE SCALE GENOMIC DNA]</scope>
    <source>
        <strain evidence="2">CECT 7321</strain>
    </source>
</reference>
<dbReference type="STRING" id="481446.NIT7645_03670"/>
<gene>
    <name evidence="1" type="ORF">NIT7321_00358</name>
</gene>
<sequence>MRNSWNILILSLITLAPDLGAAEQKDTGLSIELNSVETIETSCRISFLAENTHSADIGQVVFETVLLDNDQHVDRLMLFDFADLPTGRPRVRQFVLPDLNCAHLGAVLINGAETCLGSDETVLPNQMCTGGLSLTSRTDVELLG</sequence>
<dbReference type="Proteomes" id="UP000043764">
    <property type="component" value="Unassembled WGS sequence"/>
</dbReference>
<dbReference type="AlphaFoldDB" id="A0A0H5CWW4"/>
<protein>
    <recommendedName>
        <fullName evidence="3">Tat pathway signal sequence domain protein</fullName>
    </recommendedName>
</protein>
<organism evidence="1 2">
    <name type="scientific">Phaeobacter italicus</name>
    <dbReference type="NCBI Taxonomy" id="481446"/>
    <lineage>
        <taxon>Bacteria</taxon>
        <taxon>Pseudomonadati</taxon>
        <taxon>Pseudomonadota</taxon>
        <taxon>Alphaproteobacteria</taxon>
        <taxon>Rhodobacterales</taxon>
        <taxon>Roseobacteraceae</taxon>
        <taxon>Phaeobacter</taxon>
    </lineage>
</organism>
<proteinExistence type="predicted"/>
<keyword evidence="2" id="KW-1185">Reference proteome</keyword>
<accession>A0A0H5CWW4</accession>